<gene>
    <name evidence="2" type="ORF">LCGC14_1724200</name>
</gene>
<protein>
    <recommendedName>
        <fullName evidence="1">TaqI-like C-terminal specificity domain-containing protein</fullName>
    </recommendedName>
</protein>
<dbReference type="AlphaFoldDB" id="A0A0F9JS27"/>
<dbReference type="InterPro" id="IPR025931">
    <property type="entry name" value="TaqI_C"/>
</dbReference>
<evidence type="ECO:0000313" key="2">
    <source>
        <dbReference type="EMBL" id="KKM08458.1"/>
    </source>
</evidence>
<evidence type="ECO:0000259" key="1">
    <source>
        <dbReference type="Pfam" id="PF12950"/>
    </source>
</evidence>
<proteinExistence type="predicted"/>
<dbReference type="EMBL" id="LAZR01015560">
    <property type="protein sequence ID" value="KKM08458.1"/>
    <property type="molecule type" value="Genomic_DNA"/>
</dbReference>
<name>A0A0F9JS27_9ZZZZ</name>
<dbReference type="Pfam" id="PF12950">
    <property type="entry name" value="TaqI_C"/>
    <property type="match status" value="1"/>
</dbReference>
<sequence length="383" mass="45718">MLNLKFYYFHGKSYGYKEWYKPFCVKRSVGNKGKCPFCECKEERIETFDNYFLIRNGLILIKDSIFILHEGINLIVQNDEYFISVNGEFIKLAEIEKTRLKKLYKSKSIKPYGYDKEDHTGYAIYFNKNEFNTQSVSKRNNLLEMKYPILSKYLKQYEKQLREILINAKENPANFYFPRRGSFINKLGENHKEELLDLEPLYDQSEKIFFKFISNENIFGYSNTSYYATSDTYFLWPRFSSKKIDYLFILAYLNSKIINFLFKVKNLSIKRSKTKLEQGLPIPILKSFHSENEKLIIGVIKALTFCLVKFNELDYGIITEDLREKLTQVKDNLSILNEKLISKFYLALEKKDRNIIQFLINKLFFQLFSIDEDKIELLIKKFY</sequence>
<feature type="domain" description="TaqI-like C-terminal specificity" evidence="1">
    <location>
        <begin position="183"/>
        <end position="270"/>
    </location>
</feature>
<reference evidence="2" key="1">
    <citation type="journal article" date="2015" name="Nature">
        <title>Complex archaea that bridge the gap between prokaryotes and eukaryotes.</title>
        <authorList>
            <person name="Spang A."/>
            <person name="Saw J.H."/>
            <person name="Jorgensen S.L."/>
            <person name="Zaremba-Niedzwiedzka K."/>
            <person name="Martijn J."/>
            <person name="Lind A.E."/>
            <person name="van Eijk R."/>
            <person name="Schleper C."/>
            <person name="Guy L."/>
            <person name="Ettema T.J."/>
        </authorList>
    </citation>
    <scope>NUCLEOTIDE SEQUENCE</scope>
</reference>
<accession>A0A0F9JS27</accession>
<comment type="caution">
    <text evidence="2">The sequence shown here is derived from an EMBL/GenBank/DDBJ whole genome shotgun (WGS) entry which is preliminary data.</text>
</comment>
<organism evidence="2">
    <name type="scientific">marine sediment metagenome</name>
    <dbReference type="NCBI Taxonomy" id="412755"/>
    <lineage>
        <taxon>unclassified sequences</taxon>
        <taxon>metagenomes</taxon>
        <taxon>ecological metagenomes</taxon>
    </lineage>
</organism>